<evidence type="ECO:0000313" key="6">
    <source>
        <dbReference type="Proteomes" id="UP001374535"/>
    </source>
</evidence>
<reference evidence="5 6" key="1">
    <citation type="journal article" date="2023" name="Life. Sci Alliance">
        <title>Evolutionary insights into 3D genome organization and epigenetic landscape of Vigna mungo.</title>
        <authorList>
            <person name="Junaid A."/>
            <person name="Singh B."/>
            <person name="Bhatia S."/>
        </authorList>
    </citation>
    <scope>NUCLEOTIDE SEQUENCE [LARGE SCALE GENOMIC DNA]</scope>
    <source>
        <strain evidence="5">Urdbean</strain>
    </source>
</reference>
<dbReference type="AlphaFoldDB" id="A0AAQ3N9Q8"/>
<proteinExistence type="predicted"/>
<evidence type="ECO:0000256" key="1">
    <source>
        <dbReference type="ARBA" id="ARBA00022741"/>
    </source>
</evidence>
<dbReference type="GO" id="GO:0000027">
    <property type="term" value="P:ribosomal large subunit assembly"/>
    <property type="evidence" value="ECO:0007669"/>
    <property type="project" value="TreeGrafter"/>
</dbReference>
<evidence type="ECO:0000259" key="4">
    <source>
        <dbReference type="Pfam" id="PF07728"/>
    </source>
</evidence>
<evidence type="ECO:0000256" key="3">
    <source>
        <dbReference type="SAM" id="MobiDB-lite"/>
    </source>
</evidence>
<keyword evidence="6" id="KW-1185">Reference proteome</keyword>
<dbReference type="GO" id="GO:0005634">
    <property type="term" value="C:nucleus"/>
    <property type="evidence" value="ECO:0007669"/>
    <property type="project" value="TreeGrafter"/>
</dbReference>
<dbReference type="Pfam" id="PF07728">
    <property type="entry name" value="AAA_5"/>
    <property type="match status" value="1"/>
</dbReference>
<sequence length="687" mass="77977">MQRLYFLVERCYIREPVLLVGETGGGKTTGFRPIRERSALISGYKEIIEKLKKLKTCTYFHMELSSDINDASSTLDLLSVMIRKCKEGQVCLDISREELKDLEQIKCDLNGLHQKWQSIFVWQDGPLVEAMRDGDLFHVDEISLADDSVLERLNSVLEPERMLSLAEKGGTDLEKVTAHSNFFVLATMNPGGDYGKKELSPALRNRFTEIWVPPVNDLDELQGIALKSLCPEYQERLSLIVDAMIRFFEWFNNLHPGRMLTVRDLISWVDFFITMETSLGPEHALLHGVFLVLLDGLSLDNDSSSTSSSDPDEEANICLMANSDDSTSQEPSKFKKSMWHLDSGRSRLMTGDNKRFLNFQKKNQGLVTYGNNNKGKITGVRLLIMEALIVDNGMMLHNNINHFRILEPQQLQFHGPAQATPHPPTASEPKLKELLRQMTAQNMHNQLGQMTTQLTEEQSHVSKESPFQVVQLPDDSHELTTAPSTSPPSYVPTLAPEETDEELEDQTDISKSFEIGRPTSPFTTLPIFREVEVNIPLIDSVVDDYVDDRYVDDYIVDEHAFNSPSLHDENHLLLSHLNVCSPCTEHESELAVDIVSTFEIDSCSKGGTHEFDQHTPMVEDKGADSLKINRHQLNLLINNYCFLDPAVEDISLLDQIWRMKQFFLKTSLLNPMVEEISLKVQNWQLPP</sequence>
<dbReference type="InterPro" id="IPR011704">
    <property type="entry name" value="ATPase_dyneun-rel_AAA"/>
</dbReference>
<dbReference type="GO" id="GO:0016887">
    <property type="term" value="F:ATP hydrolysis activity"/>
    <property type="evidence" value="ECO:0007669"/>
    <property type="project" value="InterPro"/>
</dbReference>
<name>A0AAQ3N9Q8_VIGMU</name>
<dbReference type="GO" id="GO:0000055">
    <property type="term" value="P:ribosomal large subunit export from nucleus"/>
    <property type="evidence" value="ECO:0007669"/>
    <property type="project" value="TreeGrafter"/>
</dbReference>
<dbReference type="PANTHER" id="PTHR48103">
    <property type="entry name" value="MIDASIN-RELATED"/>
    <property type="match status" value="1"/>
</dbReference>
<dbReference type="GO" id="GO:0005524">
    <property type="term" value="F:ATP binding"/>
    <property type="evidence" value="ECO:0007669"/>
    <property type="project" value="UniProtKB-KW"/>
</dbReference>
<keyword evidence="2" id="KW-0067">ATP-binding</keyword>
<dbReference type="Proteomes" id="UP001374535">
    <property type="component" value="Chromosome 6"/>
</dbReference>
<gene>
    <name evidence="5" type="ORF">V8G54_018742</name>
</gene>
<organism evidence="5 6">
    <name type="scientific">Vigna mungo</name>
    <name type="common">Black gram</name>
    <name type="synonym">Phaseolus mungo</name>
    <dbReference type="NCBI Taxonomy" id="3915"/>
    <lineage>
        <taxon>Eukaryota</taxon>
        <taxon>Viridiplantae</taxon>
        <taxon>Streptophyta</taxon>
        <taxon>Embryophyta</taxon>
        <taxon>Tracheophyta</taxon>
        <taxon>Spermatophyta</taxon>
        <taxon>Magnoliopsida</taxon>
        <taxon>eudicotyledons</taxon>
        <taxon>Gunneridae</taxon>
        <taxon>Pentapetalae</taxon>
        <taxon>rosids</taxon>
        <taxon>fabids</taxon>
        <taxon>Fabales</taxon>
        <taxon>Fabaceae</taxon>
        <taxon>Papilionoideae</taxon>
        <taxon>50 kb inversion clade</taxon>
        <taxon>NPAAA clade</taxon>
        <taxon>indigoferoid/millettioid clade</taxon>
        <taxon>Phaseoleae</taxon>
        <taxon>Vigna</taxon>
    </lineage>
</organism>
<dbReference type="EMBL" id="CP144695">
    <property type="protein sequence ID" value="WVZ05396.1"/>
    <property type="molecule type" value="Genomic_DNA"/>
</dbReference>
<feature type="region of interest" description="Disordered" evidence="3">
    <location>
        <begin position="477"/>
        <end position="501"/>
    </location>
</feature>
<protein>
    <recommendedName>
        <fullName evidence="4">ATPase dynein-related AAA domain-containing protein</fullName>
    </recommendedName>
</protein>
<dbReference type="GO" id="GO:0030687">
    <property type="term" value="C:preribosome, large subunit precursor"/>
    <property type="evidence" value="ECO:0007669"/>
    <property type="project" value="TreeGrafter"/>
</dbReference>
<feature type="domain" description="ATPase dynein-related AAA" evidence="4">
    <location>
        <begin position="117"/>
        <end position="207"/>
    </location>
</feature>
<keyword evidence="1" id="KW-0547">Nucleotide-binding</keyword>
<accession>A0AAQ3N9Q8</accession>
<dbReference type="SUPFAM" id="SSF52540">
    <property type="entry name" value="P-loop containing nucleoside triphosphate hydrolases"/>
    <property type="match status" value="1"/>
</dbReference>
<evidence type="ECO:0000256" key="2">
    <source>
        <dbReference type="ARBA" id="ARBA00022840"/>
    </source>
</evidence>
<dbReference type="InterPro" id="IPR027417">
    <property type="entry name" value="P-loop_NTPase"/>
</dbReference>
<dbReference type="Gene3D" id="3.40.50.300">
    <property type="entry name" value="P-loop containing nucleotide triphosphate hydrolases"/>
    <property type="match status" value="1"/>
</dbReference>
<evidence type="ECO:0000313" key="5">
    <source>
        <dbReference type="EMBL" id="WVZ05396.1"/>
    </source>
</evidence>
<dbReference type="PANTHER" id="PTHR48103:SF2">
    <property type="entry name" value="MIDASIN"/>
    <property type="match status" value="1"/>
</dbReference>